<feature type="transmembrane region" description="Helical" evidence="1">
    <location>
        <begin position="70"/>
        <end position="94"/>
    </location>
</feature>
<reference evidence="2" key="1">
    <citation type="journal article" date="2012" name="Proc. Natl. Acad. Sci. U.S.A.">
        <title>Antigenic diversity is generated by distinct evolutionary mechanisms in African trypanosome species.</title>
        <authorList>
            <person name="Jackson A.P."/>
            <person name="Berry A."/>
            <person name="Aslett M."/>
            <person name="Allison H.C."/>
            <person name="Burton P."/>
            <person name="Vavrova-Anderson J."/>
            <person name="Brown R."/>
            <person name="Browne H."/>
            <person name="Corton N."/>
            <person name="Hauser H."/>
            <person name="Gamble J."/>
            <person name="Gilderthorp R."/>
            <person name="Marcello L."/>
            <person name="McQuillan J."/>
            <person name="Otto T.D."/>
            <person name="Quail M.A."/>
            <person name="Sanders M.J."/>
            <person name="van Tonder A."/>
            <person name="Ginger M.L."/>
            <person name="Field M.C."/>
            <person name="Barry J.D."/>
            <person name="Hertz-Fowler C."/>
            <person name="Berriman M."/>
        </authorList>
    </citation>
    <scope>NUCLEOTIDE SEQUENCE</scope>
    <source>
        <strain evidence="2">Y486</strain>
    </source>
</reference>
<protein>
    <submittedName>
        <fullName evidence="2">Uncharacterized protein</fullName>
    </submittedName>
</protein>
<keyword evidence="1" id="KW-1133">Transmembrane helix</keyword>
<organism evidence="2">
    <name type="scientific">Trypanosoma vivax (strain Y486)</name>
    <dbReference type="NCBI Taxonomy" id="1055687"/>
    <lineage>
        <taxon>Eukaryota</taxon>
        <taxon>Discoba</taxon>
        <taxon>Euglenozoa</taxon>
        <taxon>Kinetoplastea</taxon>
        <taxon>Metakinetoplastina</taxon>
        <taxon>Trypanosomatida</taxon>
        <taxon>Trypanosomatidae</taxon>
        <taxon>Trypanosoma</taxon>
        <taxon>Duttonella</taxon>
    </lineage>
</organism>
<gene>
    <name evidence="2" type="ORF">TVY486_0601510</name>
</gene>
<keyword evidence="1" id="KW-0472">Membrane</keyword>
<dbReference type="VEuPathDB" id="TriTrypDB:TvY486_0601510"/>
<proteinExistence type="predicted"/>
<dbReference type="EMBL" id="HE573022">
    <property type="protein sequence ID" value="CCC48360.1"/>
    <property type="molecule type" value="Genomic_DNA"/>
</dbReference>
<sequence>MNFFSTFLTYSFSFLKRPHASPHTYTPFPLFSNFCCLFLAHSFFFFVLRFFLNIYIYICTKVHDRGRRMAYFLLYFQLYTGSFFLSFSLLLVSAPAHPPRRVSLSRSRTLVANRRATRWTEKEL</sequence>
<name>G0TWM2_TRYVY</name>
<evidence type="ECO:0000313" key="2">
    <source>
        <dbReference type="EMBL" id="CCC48360.1"/>
    </source>
</evidence>
<feature type="transmembrane region" description="Helical" evidence="1">
    <location>
        <begin position="30"/>
        <end position="58"/>
    </location>
</feature>
<accession>G0TWM2</accession>
<evidence type="ECO:0000256" key="1">
    <source>
        <dbReference type="SAM" id="Phobius"/>
    </source>
</evidence>
<keyword evidence="1" id="KW-0812">Transmembrane</keyword>
<dbReference type="AlphaFoldDB" id="G0TWM2"/>